<gene>
    <name evidence="2" type="ORF">FSCOSCO3_A037026</name>
</gene>
<name>A0AAV1PDN9_SCOSC</name>
<comment type="caution">
    <text evidence="2">The sequence shown here is derived from an EMBL/GenBank/DDBJ whole genome shotgun (WGS) entry which is preliminary data.</text>
</comment>
<keyword evidence="3" id="KW-1185">Reference proteome</keyword>
<reference evidence="2 3" key="1">
    <citation type="submission" date="2024-01" db="EMBL/GenBank/DDBJ databases">
        <authorList>
            <person name="Alioto T."/>
            <person name="Alioto T."/>
            <person name="Gomez Garrido J."/>
        </authorList>
    </citation>
    <scope>NUCLEOTIDE SEQUENCE [LARGE SCALE GENOMIC DNA]</scope>
</reference>
<feature type="compositionally biased region" description="Polar residues" evidence="1">
    <location>
        <begin position="89"/>
        <end position="100"/>
    </location>
</feature>
<sequence>MLSSWLCEAYGPVACEEGKNVLFPGKTVASKICVPATSSFEAPRPSTYGYPEQRAFYMQPENWETVQEGPNPPSPNQWEKKILIATSETTANSRYSTPLHKQSPRCPLYTSKNRQRGQSDADLPEVQQTVLSEPAEALNETVT</sequence>
<feature type="region of interest" description="Disordered" evidence="1">
    <location>
        <begin position="89"/>
        <end position="143"/>
    </location>
</feature>
<evidence type="ECO:0000313" key="3">
    <source>
        <dbReference type="Proteomes" id="UP001314229"/>
    </source>
</evidence>
<evidence type="ECO:0000256" key="1">
    <source>
        <dbReference type="SAM" id="MobiDB-lite"/>
    </source>
</evidence>
<dbReference type="EMBL" id="CAWUFR010000143">
    <property type="protein sequence ID" value="CAK6969836.1"/>
    <property type="molecule type" value="Genomic_DNA"/>
</dbReference>
<evidence type="ECO:0000313" key="2">
    <source>
        <dbReference type="EMBL" id="CAK6969836.1"/>
    </source>
</evidence>
<organism evidence="2 3">
    <name type="scientific">Scomber scombrus</name>
    <name type="common">Atlantic mackerel</name>
    <name type="synonym">Scomber vernalis</name>
    <dbReference type="NCBI Taxonomy" id="13677"/>
    <lineage>
        <taxon>Eukaryota</taxon>
        <taxon>Metazoa</taxon>
        <taxon>Chordata</taxon>
        <taxon>Craniata</taxon>
        <taxon>Vertebrata</taxon>
        <taxon>Euteleostomi</taxon>
        <taxon>Actinopterygii</taxon>
        <taxon>Neopterygii</taxon>
        <taxon>Teleostei</taxon>
        <taxon>Neoteleostei</taxon>
        <taxon>Acanthomorphata</taxon>
        <taxon>Pelagiaria</taxon>
        <taxon>Scombriformes</taxon>
        <taxon>Scombridae</taxon>
        <taxon>Scomber</taxon>
    </lineage>
</organism>
<dbReference type="AlphaFoldDB" id="A0AAV1PDN9"/>
<accession>A0AAV1PDN9</accession>
<proteinExistence type="predicted"/>
<dbReference type="Proteomes" id="UP001314229">
    <property type="component" value="Unassembled WGS sequence"/>
</dbReference>
<protein>
    <submittedName>
        <fullName evidence="2">Uncharacterized protein</fullName>
    </submittedName>
</protein>